<name>A0ABT2Y859_9MOLU</name>
<dbReference type="RefSeq" id="WP_263609110.1">
    <property type="nucleotide sequence ID" value="NZ_JAOVQM010000026.1"/>
</dbReference>
<keyword evidence="2" id="KW-1185">Reference proteome</keyword>
<feature type="non-terminal residue" evidence="1">
    <location>
        <position position="1"/>
    </location>
</feature>
<evidence type="ECO:0000313" key="2">
    <source>
        <dbReference type="Proteomes" id="UP001177160"/>
    </source>
</evidence>
<dbReference type="Proteomes" id="UP001177160">
    <property type="component" value="Unassembled WGS sequence"/>
</dbReference>
<comment type="caution">
    <text evidence="1">The sequence shown here is derived from an EMBL/GenBank/DDBJ whole genome shotgun (WGS) entry which is preliminary data.</text>
</comment>
<organism evidence="1 2">
    <name type="scientific">Paracholeplasma manati</name>
    <dbReference type="NCBI Taxonomy" id="591373"/>
    <lineage>
        <taxon>Bacteria</taxon>
        <taxon>Bacillati</taxon>
        <taxon>Mycoplasmatota</taxon>
        <taxon>Mollicutes</taxon>
        <taxon>Acholeplasmatales</taxon>
        <taxon>Acholeplasmataceae</taxon>
        <taxon>Paracholeplasma</taxon>
    </lineage>
</organism>
<proteinExistence type="predicted"/>
<sequence>LTAPLWRFAVSCVLHRCLVPRHSLRAFSSLTLRQNLSTFQRSNLNKKNSLEFLLFFGNFDFPERQLSLSKLNMMSNNEWEISS</sequence>
<reference evidence="1" key="1">
    <citation type="submission" date="2022-09" db="EMBL/GenBank/DDBJ databases">
        <title>Novel Mycoplasma species identified in domestic and wild animals.</title>
        <authorList>
            <person name="Volokhov D.V."/>
            <person name="Furtak V.A."/>
            <person name="Zagorodnyaya T.A."/>
        </authorList>
    </citation>
    <scope>NUCLEOTIDE SEQUENCE</scope>
    <source>
        <strain evidence="1">Oakley</strain>
    </source>
</reference>
<dbReference type="EMBL" id="JAOVQM010000026">
    <property type="protein sequence ID" value="MCV2232921.1"/>
    <property type="molecule type" value="Genomic_DNA"/>
</dbReference>
<evidence type="ECO:0000313" key="1">
    <source>
        <dbReference type="EMBL" id="MCV2232921.1"/>
    </source>
</evidence>
<accession>A0ABT2Y859</accession>
<protein>
    <submittedName>
        <fullName evidence="1">Uncharacterized protein</fullName>
    </submittedName>
</protein>
<gene>
    <name evidence="1" type="ORF">N7548_08845</name>
</gene>